<evidence type="ECO:0000313" key="2">
    <source>
        <dbReference type="Proteomes" id="UP000813824"/>
    </source>
</evidence>
<dbReference type="Proteomes" id="UP000813824">
    <property type="component" value="Unassembled WGS sequence"/>
</dbReference>
<protein>
    <submittedName>
        <fullName evidence="1">Uncharacterized protein</fullName>
    </submittedName>
</protein>
<comment type="caution">
    <text evidence="1">The sequence shown here is derived from an EMBL/GenBank/DDBJ whole genome shotgun (WGS) entry which is preliminary data.</text>
</comment>
<dbReference type="AlphaFoldDB" id="A0A8K0UX96"/>
<gene>
    <name evidence="1" type="ORF">BXZ70DRAFT_1004672</name>
</gene>
<proteinExistence type="predicted"/>
<reference evidence="1" key="1">
    <citation type="journal article" date="2021" name="New Phytol.">
        <title>Evolutionary innovations through gain and loss of genes in the ectomycorrhizal Boletales.</title>
        <authorList>
            <person name="Wu G."/>
            <person name="Miyauchi S."/>
            <person name="Morin E."/>
            <person name="Kuo A."/>
            <person name="Drula E."/>
            <person name="Varga T."/>
            <person name="Kohler A."/>
            <person name="Feng B."/>
            <person name="Cao Y."/>
            <person name="Lipzen A."/>
            <person name="Daum C."/>
            <person name="Hundley H."/>
            <person name="Pangilinan J."/>
            <person name="Johnson J."/>
            <person name="Barry K."/>
            <person name="LaButti K."/>
            <person name="Ng V."/>
            <person name="Ahrendt S."/>
            <person name="Min B."/>
            <person name="Choi I.G."/>
            <person name="Park H."/>
            <person name="Plett J.M."/>
            <person name="Magnuson J."/>
            <person name="Spatafora J.W."/>
            <person name="Nagy L.G."/>
            <person name="Henrissat B."/>
            <person name="Grigoriev I.V."/>
            <person name="Yang Z.L."/>
            <person name="Xu J."/>
            <person name="Martin F.M."/>
        </authorList>
    </citation>
    <scope>NUCLEOTIDE SEQUENCE</scope>
    <source>
        <strain evidence="1">KKN 215</strain>
    </source>
</reference>
<evidence type="ECO:0000313" key="1">
    <source>
        <dbReference type="EMBL" id="KAH8105141.1"/>
    </source>
</evidence>
<accession>A0A8K0UX96</accession>
<name>A0A8K0UX96_9AGAR</name>
<organism evidence="1 2">
    <name type="scientific">Cristinia sonorae</name>
    <dbReference type="NCBI Taxonomy" id="1940300"/>
    <lineage>
        <taxon>Eukaryota</taxon>
        <taxon>Fungi</taxon>
        <taxon>Dikarya</taxon>
        <taxon>Basidiomycota</taxon>
        <taxon>Agaricomycotina</taxon>
        <taxon>Agaricomycetes</taxon>
        <taxon>Agaricomycetidae</taxon>
        <taxon>Agaricales</taxon>
        <taxon>Pleurotineae</taxon>
        <taxon>Stephanosporaceae</taxon>
        <taxon>Cristinia</taxon>
    </lineage>
</organism>
<dbReference type="EMBL" id="JAEVFJ010000004">
    <property type="protein sequence ID" value="KAH8105141.1"/>
    <property type="molecule type" value="Genomic_DNA"/>
</dbReference>
<sequence length="101" mass="10906">MQLKCLKTYGAAITFSVIPSRDLYEQNLAKTPGHALDVFLVAELDDLKALASASSADLHSLQFAYLSEPDADRVKTLEGLLRVPPAHHGHGPEAQPEVLEG</sequence>
<keyword evidence="2" id="KW-1185">Reference proteome</keyword>